<keyword evidence="13 15" id="KW-0539">Nucleus</keyword>
<evidence type="ECO:0000259" key="17">
    <source>
        <dbReference type="SMART" id="SM00382"/>
    </source>
</evidence>
<dbReference type="InterPro" id="IPR027238">
    <property type="entry name" value="RuvB-like"/>
</dbReference>
<dbReference type="GO" id="GO:0043138">
    <property type="term" value="F:3'-5' DNA helicase activity"/>
    <property type="evidence" value="ECO:0007669"/>
    <property type="project" value="EnsemblFungi"/>
</dbReference>
<comment type="function">
    <text evidence="15">DNA helicase participates in several chromatin remodeling complexes, including the SWR1 and the INO80 complexes.</text>
</comment>
<feature type="domain" description="AAA+ ATPase" evidence="17">
    <location>
        <begin position="63"/>
        <end position="353"/>
    </location>
</feature>
<dbReference type="InterPro" id="IPR042487">
    <property type="entry name" value="RuvBL1/2_DNA/RNA_bd_dom"/>
</dbReference>
<keyword evidence="11 15" id="KW-0804">Transcription</keyword>
<keyword evidence="6 15" id="KW-0347">Helicase</keyword>
<evidence type="ECO:0000313" key="18">
    <source>
        <dbReference type="EMBL" id="KKZ67987.1"/>
    </source>
</evidence>
<keyword evidence="3 15" id="KW-0547">Nucleotide-binding</keyword>
<evidence type="ECO:0000256" key="11">
    <source>
        <dbReference type="ARBA" id="ARBA00023163"/>
    </source>
</evidence>
<evidence type="ECO:0000256" key="13">
    <source>
        <dbReference type="ARBA" id="ARBA00023242"/>
    </source>
</evidence>
<keyword evidence="5 15" id="KW-0378">Hydrolase</keyword>
<organism evidence="18 19">
    <name type="scientific">[Emmonsia] crescens</name>
    <dbReference type="NCBI Taxonomy" id="73230"/>
    <lineage>
        <taxon>Eukaryota</taxon>
        <taxon>Fungi</taxon>
        <taxon>Dikarya</taxon>
        <taxon>Ascomycota</taxon>
        <taxon>Pezizomycotina</taxon>
        <taxon>Eurotiomycetes</taxon>
        <taxon>Eurotiomycetidae</taxon>
        <taxon>Onygenales</taxon>
        <taxon>Ajellomycetaceae</taxon>
        <taxon>Emergomyces</taxon>
    </lineage>
</organism>
<evidence type="ECO:0000256" key="7">
    <source>
        <dbReference type="ARBA" id="ARBA00022840"/>
    </source>
</evidence>
<dbReference type="EMBL" id="LCZI01000157">
    <property type="protein sequence ID" value="KKZ67987.1"/>
    <property type="molecule type" value="Genomic_DNA"/>
</dbReference>
<keyword evidence="7 15" id="KW-0067">ATP-binding</keyword>
<comment type="similarity">
    <text evidence="2 15">Belongs to the RuvB family.</text>
</comment>
<dbReference type="Proteomes" id="UP000034164">
    <property type="component" value="Unassembled WGS sequence"/>
</dbReference>
<evidence type="ECO:0000256" key="10">
    <source>
        <dbReference type="ARBA" id="ARBA00023159"/>
    </source>
</evidence>
<dbReference type="GO" id="GO:0097255">
    <property type="term" value="C:R2TP complex"/>
    <property type="evidence" value="ECO:0007669"/>
    <property type="project" value="EnsemblFungi"/>
</dbReference>
<dbReference type="Gene3D" id="2.40.50.360">
    <property type="entry name" value="RuvB-like helicase, domain II"/>
    <property type="match status" value="1"/>
</dbReference>
<dbReference type="GO" id="GO:0006281">
    <property type="term" value="P:DNA repair"/>
    <property type="evidence" value="ECO:0007669"/>
    <property type="project" value="UniProtKB-KW"/>
</dbReference>
<dbReference type="Pfam" id="PF17856">
    <property type="entry name" value="TIP49_C"/>
    <property type="match status" value="1"/>
</dbReference>
<dbReference type="Gene3D" id="3.40.50.300">
    <property type="entry name" value="P-loop containing nucleotide triphosphate hydrolases"/>
    <property type="match status" value="1"/>
</dbReference>
<evidence type="ECO:0000256" key="14">
    <source>
        <dbReference type="ARBA" id="ARBA00047995"/>
    </source>
</evidence>
<keyword evidence="9 15" id="KW-0805">Transcription regulation</keyword>
<keyword evidence="4 15" id="KW-0227">DNA damage</keyword>
<dbReference type="GO" id="GO:0031011">
    <property type="term" value="C:Ino80 complex"/>
    <property type="evidence" value="ECO:0007669"/>
    <property type="project" value="EnsemblFungi"/>
</dbReference>
<keyword evidence="10" id="KW-0010">Activator</keyword>
<dbReference type="InterPro" id="IPR010339">
    <property type="entry name" value="TIP49_P-loop"/>
</dbReference>
<dbReference type="InterPro" id="IPR041048">
    <property type="entry name" value="RuvB-like_C"/>
</dbReference>
<dbReference type="GO" id="GO:0000812">
    <property type="term" value="C:Swr1 complex"/>
    <property type="evidence" value="ECO:0007669"/>
    <property type="project" value="EnsemblFungi"/>
</dbReference>
<evidence type="ECO:0000256" key="6">
    <source>
        <dbReference type="ARBA" id="ARBA00022806"/>
    </source>
</evidence>
<accession>A0A0G2IBG0</accession>
<dbReference type="AlphaFoldDB" id="A0A0G2IBG0"/>
<proteinExistence type="inferred from homology"/>
<dbReference type="OrthoDB" id="10060499at2759"/>
<dbReference type="EC" id="3.6.4.12" evidence="15"/>
<evidence type="ECO:0000256" key="15">
    <source>
        <dbReference type="RuleBase" id="RU363048"/>
    </source>
</evidence>
<dbReference type="GO" id="GO:0005524">
    <property type="term" value="F:ATP binding"/>
    <property type="evidence" value="ECO:0007669"/>
    <property type="project" value="UniProtKB-KW"/>
</dbReference>
<keyword evidence="8 15" id="KW-0156">Chromatin regulator</keyword>
<dbReference type="SMART" id="SM00382">
    <property type="entry name" value="AAA"/>
    <property type="match status" value="1"/>
</dbReference>
<dbReference type="InterPro" id="IPR027417">
    <property type="entry name" value="P-loop_NTPase"/>
</dbReference>
<dbReference type="GO" id="GO:0043139">
    <property type="term" value="F:5'-3' DNA helicase activity"/>
    <property type="evidence" value="ECO:0007669"/>
    <property type="project" value="EnsemblFungi"/>
</dbReference>
<dbReference type="GO" id="GO:0016887">
    <property type="term" value="F:ATP hydrolysis activity"/>
    <property type="evidence" value="ECO:0007669"/>
    <property type="project" value="RHEA"/>
</dbReference>
<keyword evidence="12 15" id="KW-0234">DNA repair</keyword>
<evidence type="ECO:0000256" key="9">
    <source>
        <dbReference type="ARBA" id="ARBA00023015"/>
    </source>
</evidence>
<dbReference type="GO" id="GO:0000492">
    <property type="term" value="P:box C/D snoRNP assembly"/>
    <property type="evidence" value="ECO:0007669"/>
    <property type="project" value="EnsemblFungi"/>
</dbReference>
<dbReference type="FunFam" id="2.40.50.360:FF:000001">
    <property type="entry name" value="RuvB-like helicase"/>
    <property type="match status" value="1"/>
</dbReference>
<dbReference type="GO" id="GO:0006338">
    <property type="term" value="P:chromatin remodeling"/>
    <property type="evidence" value="ECO:0007669"/>
    <property type="project" value="EnsemblFungi"/>
</dbReference>
<dbReference type="FunFam" id="1.10.8.60:FF:000010">
    <property type="entry name" value="RuvB-like helicase"/>
    <property type="match status" value="1"/>
</dbReference>
<feature type="region of interest" description="Disordered" evidence="16">
    <location>
        <begin position="1"/>
        <end position="29"/>
    </location>
</feature>
<dbReference type="SUPFAM" id="SSF52540">
    <property type="entry name" value="P-loop containing nucleoside triphosphate hydrolases"/>
    <property type="match status" value="1"/>
</dbReference>
<reference evidence="19" key="1">
    <citation type="journal article" date="2015" name="PLoS Genet.">
        <title>The dynamic genome and transcriptome of the human fungal pathogen Blastomyces and close relative Emmonsia.</title>
        <authorList>
            <person name="Munoz J.F."/>
            <person name="Gauthier G.M."/>
            <person name="Desjardins C.A."/>
            <person name="Gallo J.E."/>
            <person name="Holder J."/>
            <person name="Sullivan T.D."/>
            <person name="Marty A.J."/>
            <person name="Carmen J.C."/>
            <person name="Chen Z."/>
            <person name="Ding L."/>
            <person name="Gujja S."/>
            <person name="Magrini V."/>
            <person name="Misas E."/>
            <person name="Mitreva M."/>
            <person name="Priest M."/>
            <person name="Saif S."/>
            <person name="Whiston E.A."/>
            <person name="Young S."/>
            <person name="Zeng Q."/>
            <person name="Goldman W.E."/>
            <person name="Mardis E.R."/>
            <person name="Taylor J.W."/>
            <person name="McEwen J.G."/>
            <person name="Clay O.K."/>
            <person name="Klein B.S."/>
            <person name="Cuomo C.A."/>
        </authorList>
    </citation>
    <scope>NUCLEOTIDE SEQUENCE [LARGE SCALE GENOMIC DNA]</scope>
    <source>
        <strain evidence="19">UAMH 3008</strain>
    </source>
</reference>
<evidence type="ECO:0000256" key="4">
    <source>
        <dbReference type="ARBA" id="ARBA00022763"/>
    </source>
</evidence>
<sequence length="459" mass="49536">MVQISEVKGNSRENRTAAHTHIKGLGLRPDGTAEPASAGFVGQAAAREACGVVVDMIKARKMAGRAVLLAGGPGTGKTALALAVSQELGTKVPFCPIVGSEVFSAEVKKTEALMENFRRAIGLRVRETKEVYEGEVTELTPEEAENPLGGYGRTISHLIIGLKSYRGTKKLRLDPSIYEAIQKERVTVGDVIYIEANTGACKRVGRSDAYATEFDLEAEEYVPVPKGDVHKKKEIVQDVTLHDLDIANARPQGGQDVMSMMGQLMKPKKTEITDKLRQEINKVVNRYIDQGVAELVPGVLFIDEVHMLDIECFTYLNRALESSISPIVILASNRGNTVVRGTGDIIAAHGIPPDLLARLLIIPTHAYKPDEIKTIVRLRAKTEGLTITEPALEKVAEHGSKVSLRYALQLLTPASILARVNGRAGGIEEADIAECEDLFIDAKRSAGIVSRGGGAGFIS</sequence>
<protein>
    <recommendedName>
        <fullName evidence="15">RuvB-like helicase</fullName>
        <ecNumber evidence="15">3.6.4.12</ecNumber>
    </recommendedName>
</protein>
<evidence type="ECO:0000256" key="2">
    <source>
        <dbReference type="ARBA" id="ARBA00007519"/>
    </source>
</evidence>
<evidence type="ECO:0000313" key="19">
    <source>
        <dbReference type="Proteomes" id="UP000034164"/>
    </source>
</evidence>
<evidence type="ECO:0000256" key="12">
    <source>
        <dbReference type="ARBA" id="ARBA00023204"/>
    </source>
</evidence>
<dbReference type="VEuPathDB" id="FungiDB:EMCG_06328"/>
<dbReference type="Gene3D" id="1.10.8.60">
    <property type="match status" value="1"/>
</dbReference>
<evidence type="ECO:0000256" key="3">
    <source>
        <dbReference type="ARBA" id="ARBA00022741"/>
    </source>
</evidence>
<name>A0A0G2IBG0_9EURO</name>
<comment type="subcellular location">
    <subcellularLocation>
        <location evidence="1 15">Nucleus</location>
    </subcellularLocation>
</comment>
<dbReference type="PANTHER" id="PTHR11093">
    <property type="entry name" value="RUVB-RELATED REPTIN AND PONTIN"/>
    <property type="match status" value="1"/>
</dbReference>
<evidence type="ECO:0000256" key="16">
    <source>
        <dbReference type="SAM" id="MobiDB-lite"/>
    </source>
</evidence>
<dbReference type="InterPro" id="IPR003593">
    <property type="entry name" value="AAA+_ATPase"/>
</dbReference>
<dbReference type="Pfam" id="PF06068">
    <property type="entry name" value="TIP49"/>
    <property type="match status" value="1"/>
</dbReference>
<evidence type="ECO:0000256" key="5">
    <source>
        <dbReference type="ARBA" id="ARBA00022801"/>
    </source>
</evidence>
<gene>
    <name evidence="18" type="ORF">EMCG_06328</name>
</gene>
<comment type="catalytic activity">
    <reaction evidence="14 15">
        <text>ATP + H2O = ADP + phosphate + H(+)</text>
        <dbReference type="Rhea" id="RHEA:13065"/>
        <dbReference type="ChEBI" id="CHEBI:15377"/>
        <dbReference type="ChEBI" id="CHEBI:15378"/>
        <dbReference type="ChEBI" id="CHEBI:30616"/>
        <dbReference type="ChEBI" id="CHEBI:43474"/>
        <dbReference type="ChEBI" id="CHEBI:456216"/>
        <dbReference type="EC" id="3.6.4.12"/>
    </reaction>
</comment>
<evidence type="ECO:0000256" key="1">
    <source>
        <dbReference type="ARBA" id="ARBA00004123"/>
    </source>
</evidence>
<comment type="caution">
    <text evidence="18">The sequence shown here is derived from an EMBL/GenBank/DDBJ whole genome shotgun (WGS) entry which is preliminary data.</text>
</comment>
<evidence type="ECO:0000256" key="8">
    <source>
        <dbReference type="ARBA" id="ARBA00022853"/>
    </source>
</evidence>
<dbReference type="GO" id="GO:0006357">
    <property type="term" value="P:regulation of transcription by RNA polymerase II"/>
    <property type="evidence" value="ECO:0007669"/>
    <property type="project" value="EnsemblFungi"/>
</dbReference>